<gene>
    <name evidence="1" type="ORF">LSH36_118g03002</name>
</gene>
<accession>A0AAD9N8U0</accession>
<proteinExistence type="predicted"/>
<dbReference type="AlphaFoldDB" id="A0AAD9N8U0"/>
<evidence type="ECO:0000313" key="1">
    <source>
        <dbReference type="EMBL" id="KAK2161347.1"/>
    </source>
</evidence>
<dbReference type="Proteomes" id="UP001208570">
    <property type="component" value="Unassembled WGS sequence"/>
</dbReference>
<dbReference type="EMBL" id="JAODUP010000118">
    <property type="protein sequence ID" value="KAK2161347.1"/>
    <property type="molecule type" value="Genomic_DNA"/>
</dbReference>
<evidence type="ECO:0000313" key="2">
    <source>
        <dbReference type="Proteomes" id="UP001208570"/>
    </source>
</evidence>
<comment type="caution">
    <text evidence="1">The sequence shown here is derived from an EMBL/GenBank/DDBJ whole genome shotgun (WGS) entry which is preliminary data.</text>
</comment>
<reference evidence="1" key="1">
    <citation type="journal article" date="2023" name="Mol. Biol. Evol.">
        <title>Third-Generation Sequencing Reveals the Adaptive Role of the Epigenome in Three Deep-Sea Polychaetes.</title>
        <authorList>
            <person name="Perez M."/>
            <person name="Aroh O."/>
            <person name="Sun Y."/>
            <person name="Lan Y."/>
            <person name="Juniper S.K."/>
            <person name="Young C.R."/>
            <person name="Angers B."/>
            <person name="Qian P.Y."/>
        </authorList>
    </citation>
    <scope>NUCLEOTIDE SEQUENCE</scope>
    <source>
        <strain evidence="1">P08H-3</strain>
    </source>
</reference>
<sequence>MDTAGGLIGVTLKPNTVAKWAFSLHACSRITDDVSGMKRGSQGKQIIQHKEEMHARGKSDATGREKLRAKLSTAIDPFWTHPAINLVTGRITGGNVNVDKSISIGTHQMQEYESLWPECCYSSFSKKVITLAITKKTNISRLIRQQRMI</sequence>
<name>A0AAD9N8U0_9ANNE</name>
<protein>
    <submittedName>
        <fullName evidence="1">Uncharacterized protein</fullName>
    </submittedName>
</protein>
<organism evidence="1 2">
    <name type="scientific">Paralvinella palmiformis</name>
    <dbReference type="NCBI Taxonomy" id="53620"/>
    <lineage>
        <taxon>Eukaryota</taxon>
        <taxon>Metazoa</taxon>
        <taxon>Spiralia</taxon>
        <taxon>Lophotrochozoa</taxon>
        <taxon>Annelida</taxon>
        <taxon>Polychaeta</taxon>
        <taxon>Sedentaria</taxon>
        <taxon>Canalipalpata</taxon>
        <taxon>Terebellida</taxon>
        <taxon>Terebelliformia</taxon>
        <taxon>Alvinellidae</taxon>
        <taxon>Paralvinella</taxon>
    </lineage>
</organism>
<keyword evidence="2" id="KW-1185">Reference proteome</keyword>